<reference evidence="2 3" key="1">
    <citation type="submission" date="2022-03" db="EMBL/GenBank/DDBJ databases">
        <authorList>
            <person name="Nunn A."/>
            <person name="Chopra R."/>
            <person name="Nunn A."/>
            <person name="Contreras Garrido A."/>
        </authorList>
    </citation>
    <scope>NUCLEOTIDE SEQUENCE [LARGE SCALE GENOMIC DNA]</scope>
</reference>
<dbReference type="Pfam" id="PF01535">
    <property type="entry name" value="PPR"/>
    <property type="match status" value="1"/>
</dbReference>
<gene>
    <name evidence="2" type="ORF">TAV2_LOCUS5045</name>
</gene>
<name>A0AAU9RQQ0_THLAR</name>
<dbReference type="PROSITE" id="PS51375">
    <property type="entry name" value="PPR"/>
    <property type="match status" value="1"/>
</dbReference>
<dbReference type="EMBL" id="OU466858">
    <property type="protein sequence ID" value="CAH2047686.1"/>
    <property type="molecule type" value="Genomic_DNA"/>
</dbReference>
<keyword evidence="3" id="KW-1185">Reference proteome</keyword>
<feature type="repeat" description="PPR" evidence="1">
    <location>
        <begin position="39"/>
        <end position="73"/>
    </location>
</feature>
<protein>
    <recommendedName>
        <fullName evidence="4">Pentatricopeptide repeat-containing protein</fullName>
    </recommendedName>
</protein>
<dbReference type="InterPro" id="IPR002885">
    <property type="entry name" value="PPR_rpt"/>
</dbReference>
<evidence type="ECO:0000313" key="2">
    <source>
        <dbReference type="EMBL" id="CAH2047686.1"/>
    </source>
</evidence>
<dbReference type="Proteomes" id="UP000836841">
    <property type="component" value="Chromosome 2"/>
</dbReference>
<accession>A0AAU9RQQ0</accession>
<organism evidence="2 3">
    <name type="scientific">Thlaspi arvense</name>
    <name type="common">Field penny-cress</name>
    <dbReference type="NCBI Taxonomy" id="13288"/>
    <lineage>
        <taxon>Eukaryota</taxon>
        <taxon>Viridiplantae</taxon>
        <taxon>Streptophyta</taxon>
        <taxon>Embryophyta</taxon>
        <taxon>Tracheophyta</taxon>
        <taxon>Spermatophyta</taxon>
        <taxon>Magnoliopsida</taxon>
        <taxon>eudicotyledons</taxon>
        <taxon>Gunneridae</taxon>
        <taxon>Pentapetalae</taxon>
        <taxon>rosids</taxon>
        <taxon>malvids</taxon>
        <taxon>Brassicales</taxon>
        <taxon>Brassicaceae</taxon>
        <taxon>Thlaspideae</taxon>
        <taxon>Thlaspi</taxon>
    </lineage>
</organism>
<evidence type="ECO:0008006" key="4">
    <source>
        <dbReference type="Google" id="ProtNLM"/>
    </source>
</evidence>
<evidence type="ECO:0000313" key="3">
    <source>
        <dbReference type="Proteomes" id="UP000836841"/>
    </source>
</evidence>
<evidence type="ECO:0000256" key="1">
    <source>
        <dbReference type="PROSITE-ProRule" id="PRU00708"/>
    </source>
</evidence>
<dbReference type="NCBIfam" id="TIGR00756">
    <property type="entry name" value="PPR"/>
    <property type="match status" value="1"/>
</dbReference>
<dbReference type="AlphaFoldDB" id="A0AAU9RQQ0"/>
<sequence>MMGELRTKGLDKMLSPTELPHKLPLWSDASGLLSDMMEKKINPNVLTDAFLKESKLLEAEKLYQEMIERSIDP</sequence>
<proteinExistence type="predicted"/>